<keyword evidence="17" id="KW-1208">Phospholipid metabolism</keyword>
<keyword evidence="14" id="KW-0443">Lipid metabolism</keyword>
<accession>A0A076JGU3</accession>
<evidence type="ECO:0000256" key="18">
    <source>
        <dbReference type="ARBA" id="ARBA00029893"/>
    </source>
</evidence>
<feature type="transmembrane region" description="Helical" evidence="24">
    <location>
        <begin position="75"/>
        <end position="94"/>
    </location>
</feature>
<evidence type="ECO:0000256" key="7">
    <source>
        <dbReference type="ARBA" id="ARBA00019373"/>
    </source>
</evidence>
<dbReference type="Proteomes" id="UP000470200">
    <property type="component" value="Unassembled WGS sequence"/>
</dbReference>
<evidence type="ECO:0000256" key="16">
    <source>
        <dbReference type="ARBA" id="ARBA00023209"/>
    </source>
</evidence>
<gene>
    <name evidence="25" type="ORF">GA629_00210</name>
</gene>
<keyword evidence="8" id="KW-1003">Cell membrane</keyword>
<comment type="pathway">
    <text evidence="3">Phospholipid metabolism; CDP-diacylglycerol biosynthesis; CDP-diacylglycerol from sn-glycerol 3-phosphate: step 3/3.</text>
</comment>
<evidence type="ECO:0000256" key="12">
    <source>
        <dbReference type="ARBA" id="ARBA00022695"/>
    </source>
</evidence>
<comment type="pathway">
    <text evidence="4">Lipid metabolism.</text>
</comment>
<feature type="transmembrane region" description="Helical" evidence="24">
    <location>
        <begin position="229"/>
        <end position="250"/>
    </location>
</feature>
<dbReference type="GO" id="GO:0004605">
    <property type="term" value="F:phosphatidate cytidylyltransferase activity"/>
    <property type="evidence" value="ECO:0007669"/>
    <property type="project" value="UniProtKB-EC"/>
</dbReference>
<feature type="transmembrane region" description="Helical" evidence="24">
    <location>
        <begin position="30"/>
        <end position="63"/>
    </location>
</feature>
<evidence type="ECO:0000313" key="25">
    <source>
        <dbReference type="EMBL" id="KAB5887048.1"/>
    </source>
</evidence>
<evidence type="ECO:0000256" key="3">
    <source>
        <dbReference type="ARBA" id="ARBA00005119"/>
    </source>
</evidence>
<evidence type="ECO:0000256" key="19">
    <source>
        <dbReference type="ARBA" id="ARBA00031825"/>
    </source>
</evidence>
<keyword evidence="9" id="KW-0444">Lipid biosynthesis</keyword>
<evidence type="ECO:0000256" key="5">
    <source>
        <dbReference type="ARBA" id="ARBA00010185"/>
    </source>
</evidence>
<feature type="transmembrane region" description="Helical" evidence="24">
    <location>
        <begin position="164"/>
        <end position="187"/>
    </location>
</feature>
<dbReference type="GO" id="GO:0016024">
    <property type="term" value="P:CDP-diacylglycerol biosynthetic process"/>
    <property type="evidence" value="ECO:0007669"/>
    <property type="project" value="TreeGrafter"/>
</dbReference>
<evidence type="ECO:0000256" key="22">
    <source>
        <dbReference type="ARBA" id="ARBA00032743"/>
    </source>
</evidence>
<evidence type="ECO:0000256" key="9">
    <source>
        <dbReference type="ARBA" id="ARBA00022516"/>
    </source>
</evidence>
<dbReference type="eggNOG" id="COG0575">
    <property type="taxonomic scope" value="Bacteria"/>
</dbReference>
<keyword evidence="10 25" id="KW-0808">Transferase</keyword>
<comment type="subcellular location">
    <subcellularLocation>
        <location evidence="2">Cell membrane</location>
        <topology evidence="2">Multi-pass membrane protein</topology>
    </subcellularLocation>
</comment>
<sequence>MEKQEQREKEAEEAINAINKKTGRNMPQAIATAVVLIAIILACLLISVDLFVYLVVLFMVLALWELRVDFATAGLHIPVVALWACSAVTLLATYYSKHHIVAMTVCVLASLLLVAIAASAKVTFGSRLSLAVADKLSHTDAGARLESSFNHEQGEVRHSRLSHVAVSMFTVLYIPLLASCLIMLLTFNGHPVAHAIMLVFMPALSDTGGLFAGAWLGKHKLSPRISPKKSWEGLAGSILFAMAGSFVVMFCTYEPSVWTVRWWVPIVAGFMIGIAGTFGDLCASMLKRDIGIKDMGHLLKGHGGVMDRVDSILLCAPFVCVLLWATGM</sequence>
<evidence type="ECO:0000256" key="17">
    <source>
        <dbReference type="ARBA" id="ARBA00023264"/>
    </source>
</evidence>
<evidence type="ECO:0000256" key="11">
    <source>
        <dbReference type="ARBA" id="ARBA00022692"/>
    </source>
</evidence>
<feature type="transmembrane region" description="Helical" evidence="24">
    <location>
        <begin position="193"/>
        <end position="217"/>
    </location>
</feature>
<comment type="similarity">
    <text evidence="5">Belongs to the CDS family.</text>
</comment>
<evidence type="ECO:0000256" key="4">
    <source>
        <dbReference type="ARBA" id="ARBA00005189"/>
    </source>
</evidence>
<organism evidence="25 26">
    <name type="scientific">Bifidobacterium adolescentis</name>
    <dbReference type="NCBI Taxonomy" id="1680"/>
    <lineage>
        <taxon>Bacteria</taxon>
        <taxon>Bacillati</taxon>
        <taxon>Actinomycetota</taxon>
        <taxon>Actinomycetes</taxon>
        <taxon>Bifidobacteriales</taxon>
        <taxon>Bifidobacteriaceae</taxon>
        <taxon>Bifidobacterium</taxon>
    </lineage>
</organism>
<evidence type="ECO:0000256" key="1">
    <source>
        <dbReference type="ARBA" id="ARBA00001698"/>
    </source>
</evidence>
<name>A0A076JGU3_BIFAD</name>
<evidence type="ECO:0000256" key="24">
    <source>
        <dbReference type="SAM" id="Phobius"/>
    </source>
</evidence>
<evidence type="ECO:0000256" key="6">
    <source>
        <dbReference type="ARBA" id="ARBA00012487"/>
    </source>
</evidence>
<evidence type="ECO:0000256" key="14">
    <source>
        <dbReference type="ARBA" id="ARBA00023098"/>
    </source>
</evidence>
<keyword evidence="12 25" id="KW-0548">Nucleotidyltransferase</keyword>
<evidence type="ECO:0000256" key="15">
    <source>
        <dbReference type="ARBA" id="ARBA00023136"/>
    </source>
</evidence>
<comment type="caution">
    <text evidence="25">The sequence shown here is derived from an EMBL/GenBank/DDBJ whole genome shotgun (WGS) entry which is preliminary data.</text>
</comment>
<dbReference type="EMBL" id="WDIP01000001">
    <property type="protein sequence ID" value="KAB5887048.1"/>
    <property type="molecule type" value="Genomic_DNA"/>
</dbReference>
<dbReference type="Pfam" id="PF01148">
    <property type="entry name" value="CTP_transf_1"/>
    <property type="match status" value="1"/>
</dbReference>
<keyword evidence="11 24" id="KW-0812">Transmembrane</keyword>
<evidence type="ECO:0000256" key="8">
    <source>
        <dbReference type="ARBA" id="ARBA00022475"/>
    </source>
</evidence>
<keyword evidence="13 24" id="KW-1133">Transmembrane helix</keyword>
<comment type="catalytic activity">
    <reaction evidence="1">
        <text>a 1,2-diacyl-sn-glycero-3-phosphate + CTP + H(+) = a CDP-1,2-diacyl-sn-glycerol + diphosphate</text>
        <dbReference type="Rhea" id="RHEA:16229"/>
        <dbReference type="ChEBI" id="CHEBI:15378"/>
        <dbReference type="ChEBI" id="CHEBI:33019"/>
        <dbReference type="ChEBI" id="CHEBI:37563"/>
        <dbReference type="ChEBI" id="CHEBI:58332"/>
        <dbReference type="ChEBI" id="CHEBI:58608"/>
        <dbReference type="EC" id="2.7.7.41"/>
    </reaction>
</comment>
<dbReference type="PANTHER" id="PTHR46382:SF1">
    <property type="entry name" value="PHOSPHATIDATE CYTIDYLYLTRANSFERASE"/>
    <property type="match status" value="1"/>
</dbReference>
<keyword evidence="16" id="KW-0594">Phospholipid biosynthesis</keyword>
<dbReference type="KEGG" id="badl:BADO_0834"/>
<protein>
    <recommendedName>
        <fullName evidence="7">Phosphatidate cytidylyltransferase</fullName>
        <ecNumber evidence="6">2.7.7.41</ecNumber>
    </recommendedName>
    <alternativeName>
        <fullName evidence="20">CDP-DAG synthase</fullName>
    </alternativeName>
    <alternativeName>
        <fullName evidence="22">CDP-DG synthase</fullName>
    </alternativeName>
    <alternativeName>
        <fullName evidence="18">CDP-diacylglycerol synthase</fullName>
    </alternativeName>
    <alternativeName>
        <fullName evidence="21">CDP-diglyceride pyrophosphorylase</fullName>
    </alternativeName>
    <alternativeName>
        <fullName evidence="23">CDP-diglyceride synthase</fullName>
    </alternativeName>
    <alternativeName>
        <fullName evidence="19">CTP:phosphatidate cytidylyltransferase</fullName>
    </alternativeName>
</protein>
<evidence type="ECO:0000256" key="23">
    <source>
        <dbReference type="ARBA" id="ARBA00033406"/>
    </source>
</evidence>
<keyword evidence="15 24" id="KW-0472">Membrane</keyword>
<reference evidence="25 26" key="1">
    <citation type="journal article" date="2019" name="Nat. Med.">
        <title>A library of human gut bacterial isolates paired with longitudinal multiomics data enables mechanistic microbiome research.</title>
        <authorList>
            <person name="Poyet M."/>
            <person name="Groussin M."/>
            <person name="Gibbons S.M."/>
            <person name="Avila-Pacheco J."/>
            <person name="Jiang X."/>
            <person name="Kearney S.M."/>
            <person name="Perrotta A.R."/>
            <person name="Berdy B."/>
            <person name="Zhao S."/>
            <person name="Lieberman T.D."/>
            <person name="Swanson P.K."/>
            <person name="Smith M."/>
            <person name="Roesemann S."/>
            <person name="Alexander J.E."/>
            <person name="Rich S.A."/>
            <person name="Livny J."/>
            <person name="Vlamakis H."/>
            <person name="Clish C."/>
            <person name="Bullock K."/>
            <person name="Deik A."/>
            <person name="Scott J."/>
            <person name="Pierce K.A."/>
            <person name="Xavier R.J."/>
            <person name="Alm E.J."/>
        </authorList>
    </citation>
    <scope>NUCLEOTIDE SEQUENCE [LARGE SCALE GENOMIC DNA]</scope>
    <source>
        <strain evidence="25 26">BIOML-A105</strain>
    </source>
</reference>
<feature type="transmembrane region" description="Helical" evidence="24">
    <location>
        <begin position="262"/>
        <end position="286"/>
    </location>
</feature>
<dbReference type="AlphaFoldDB" id="A0A076JGU3"/>
<dbReference type="PANTHER" id="PTHR46382">
    <property type="entry name" value="PHOSPHATIDATE CYTIDYLYLTRANSFERASE"/>
    <property type="match status" value="1"/>
</dbReference>
<evidence type="ECO:0000313" key="26">
    <source>
        <dbReference type="Proteomes" id="UP000470200"/>
    </source>
</evidence>
<feature type="transmembrane region" description="Helical" evidence="24">
    <location>
        <begin position="100"/>
        <end position="120"/>
    </location>
</feature>
<evidence type="ECO:0000256" key="21">
    <source>
        <dbReference type="ARBA" id="ARBA00032396"/>
    </source>
</evidence>
<evidence type="ECO:0000256" key="10">
    <source>
        <dbReference type="ARBA" id="ARBA00022679"/>
    </source>
</evidence>
<proteinExistence type="inferred from homology"/>
<dbReference type="GO" id="GO:0005886">
    <property type="term" value="C:plasma membrane"/>
    <property type="evidence" value="ECO:0007669"/>
    <property type="project" value="UniProtKB-SubCell"/>
</dbReference>
<feature type="transmembrane region" description="Helical" evidence="24">
    <location>
        <begin position="307"/>
        <end position="325"/>
    </location>
</feature>
<dbReference type="EC" id="2.7.7.41" evidence="6"/>
<dbReference type="RefSeq" id="WP_038444432.1">
    <property type="nucleotide sequence ID" value="NZ_CP007443.1"/>
</dbReference>
<evidence type="ECO:0000256" key="13">
    <source>
        <dbReference type="ARBA" id="ARBA00022989"/>
    </source>
</evidence>
<evidence type="ECO:0000256" key="2">
    <source>
        <dbReference type="ARBA" id="ARBA00004651"/>
    </source>
</evidence>
<evidence type="ECO:0000256" key="20">
    <source>
        <dbReference type="ARBA" id="ARBA00032253"/>
    </source>
</evidence>